<dbReference type="EMBL" id="FNEE01000001">
    <property type="protein sequence ID" value="SDI09575.1"/>
    <property type="molecule type" value="Genomic_DNA"/>
</dbReference>
<gene>
    <name evidence="2" type="ORF">SAMN05428953_101154</name>
</gene>
<reference evidence="3" key="1">
    <citation type="submission" date="2016-10" db="EMBL/GenBank/DDBJ databases">
        <authorList>
            <person name="Varghese N."/>
            <person name="Submissions S."/>
        </authorList>
    </citation>
    <scope>NUCLEOTIDE SEQUENCE [LARGE SCALE GENOMIC DNA]</scope>
    <source>
        <strain evidence="3">CGMCC 1.11022</strain>
    </source>
</reference>
<feature type="transmembrane region" description="Helical" evidence="1">
    <location>
        <begin position="107"/>
        <end position="127"/>
    </location>
</feature>
<evidence type="ECO:0000313" key="3">
    <source>
        <dbReference type="Proteomes" id="UP000198894"/>
    </source>
</evidence>
<dbReference type="AlphaFoldDB" id="A0A1G8HSE0"/>
<feature type="transmembrane region" description="Helical" evidence="1">
    <location>
        <begin position="12"/>
        <end position="31"/>
    </location>
</feature>
<feature type="transmembrane region" description="Helical" evidence="1">
    <location>
        <begin position="37"/>
        <end position="58"/>
    </location>
</feature>
<keyword evidence="3" id="KW-1185">Reference proteome</keyword>
<protein>
    <submittedName>
        <fullName evidence="2">GtrA-like protein</fullName>
    </submittedName>
</protein>
<keyword evidence="1" id="KW-0812">Transmembrane</keyword>
<dbReference type="NCBIfam" id="NF037976">
    <property type="entry name" value="gtrA_1"/>
    <property type="match status" value="1"/>
</dbReference>
<accession>A0A1G8HSE0</accession>
<evidence type="ECO:0000256" key="1">
    <source>
        <dbReference type="SAM" id="Phobius"/>
    </source>
</evidence>
<dbReference type="RefSeq" id="WP_091590011.1">
    <property type="nucleotide sequence ID" value="NZ_FNEE01000001.1"/>
</dbReference>
<keyword evidence="1" id="KW-0472">Membrane</keyword>
<proteinExistence type="predicted"/>
<evidence type="ECO:0000313" key="2">
    <source>
        <dbReference type="EMBL" id="SDI09575.1"/>
    </source>
</evidence>
<keyword evidence="1" id="KW-1133">Transmembrane helix</keyword>
<sequence>MRSLQFTTYATRYAAFAVIATAANLLLQEATVRAAPFFTLFVSITVGTVGGFVVKYVLDKNYIFFDPFEGRYQEARKVTLYGVFSVLTTIISWAFEIGFWHIWGTSLAKYSGAILGLAIGYATKFALDSRYTFRSGRPQWS</sequence>
<feature type="transmembrane region" description="Helical" evidence="1">
    <location>
        <begin position="78"/>
        <end position="95"/>
    </location>
</feature>
<name>A0A1G8HSE0_9HYPH</name>
<organism evidence="2 3">
    <name type="scientific">Mesorhizobium muleiense</name>
    <dbReference type="NCBI Taxonomy" id="1004279"/>
    <lineage>
        <taxon>Bacteria</taxon>
        <taxon>Pseudomonadati</taxon>
        <taxon>Pseudomonadota</taxon>
        <taxon>Alphaproteobacteria</taxon>
        <taxon>Hyphomicrobiales</taxon>
        <taxon>Phyllobacteriaceae</taxon>
        <taxon>Mesorhizobium</taxon>
    </lineage>
</organism>
<dbReference type="Proteomes" id="UP000198894">
    <property type="component" value="Unassembled WGS sequence"/>
</dbReference>